<comment type="similarity">
    <text evidence="1">Belongs to the paxM FAD-dependent monooxygenase family.</text>
</comment>
<keyword evidence="4" id="KW-0560">Oxidoreductase</keyword>
<protein>
    <recommendedName>
        <fullName evidence="6">FAD-binding domain-containing protein</fullName>
    </recommendedName>
</protein>
<organism evidence="7 8">
    <name type="scientific">Penicillium salamii</name>
    <dbReference type="NCBI Taxonomy" id="1612424"/>
    <lineage>
        <taxon>Eukaryota</taxon>
        <taxon>Fungi</taxon>
        <taxon>Dikarya</taxon>
        <taxon>Ascomycota</taxon>
        <taxon>Pezizomycotina</taxon>
        <taxon>Eurotiomycetes</taxon>
        <taxon>Eurotiomycetidae</taxon>
        <taxon>Eurotiales</taxon>
        <taxon>Aspergillaceae</taxon>
        <taxon>Penicillium</taxon>
    </lineage>
</organism>
<keyword evidence="3" id="KW-0274">FAD</keyword>
<evidence type="ECO:0000256" key="2">
    <source>
        <dbReference type="ARBA" id="ARBA00022630"/>
    </source>
</evidence>
<dbReference type="AlphaFoldDB" id="A0A9W4J5V4"/>
<dbReference type="OrthoDB" id="204164at2759"/>
<evidence type="ECO:0000259" key="6">
    <source>
        <dbReference type="Pfam" id="PF01494"/>
    </source>
</evidence>
<evidence type="ECO:0000313" key="7">
    <source>
        <dbReference type="EMBL" id="CAG8376377.1"/>
    </source>
</evidence>
<evidence type="ECO:0000256" key="4">
    <source>
        <dbReference type="ARBA" id="ARBA00023002"/>
    </source>
</evidence>
<dbReference type="InterPro" id="IPR036188">
    <property type="entry name" value="FAD/NAD-bd_sf"/>
</dbReference>
<evidence type="ECO:0000256" key="3">
    <source>
        <dbReference type="ARBA" id="ARBA00022827"/>
    </source>
</evidence>
<dbReference type="Gene3D" id="3.30.9.30">
    <property type="match status" value="1"/>
</dbReference>
<dbReference type="PANTHER" id="PTHR13789">
    <property type="entry name" value="MONOOXYGENASE"/>
    <property type="match status" value="1"/>
</dbReference>
<proteinExistence type="inferred from homology"/>
<dbReference type="InterPro" id="IPR002938">
    <property type="entry name" value="FAD-bd"/>
</dbReference>
<dbReference type="Proteomes" id="UP001152592">
    <property type="component" value="Unassembled WGS sequence"/>
</dbReference>
<dbReference type="PANTHER" id="PTHR13789:SF314">
    <property type="entry name" value="FAD-BINDING DOMAIN-CONTAINING PROTEIN"/>
    <property type="match status" value="1"/>
</dbReference>
<comment type="caution">
    <text evidence="7">The sequence shown here is derived from an EMBL/GenBank/DDBJ whole genome shotgun (WGS) entry which is preliminary data.</text>
</comment>
<feature type="domain" description="FAD-binding" evidence="6">
    <location>
        <begin position="152"/>
        <end position="219"/>
    </location>
</feature>
<evidence type="ECO:0000256" key="5">
    <source>
        <dbReference type="ARBA" id="ARBA00023033"/>
    </source>
</evidence>
<name>A0A9W4J5V4_9EURO</name>
<dbReference type="Pfam" id="PF01494">
    <property type="entry name" value="FAD_binding_3"/>
    <property type="match status" value="1"/>
</dbReference>
<dbReference type="EMBL" id="CAJVPD010000232">
    <property type="protein sequence ID" value="CAG8376377.1"/>
    <property type="molecule type" value="Genomic_DNA"/>
</dbReference>
<accession>A0A9W4J5V4</accession>
<gene>
    <name evidence="7" type="ORF">PSALAMII_LOCUS5202</name>
</gene>
<reference evidence="7" key="1">
    <citation type="submission" date="2021-07" db="EMBL/GenBank/DDBJ databases">
        <authorList>
            <person name="Branca A.L. A."/>
        </authorList>
    </citation>
    <scope>NUCLEOTIDE SEQUENCE</scope>
</reference>
<dbReference type="GO" id="GO:0071949">
    <property type="term" value="F:FAD binding"/>
    <property type="evidence" value="ECO:0007669"/>
    <property type="project" value="InterPro"/>
</dbReference>
<evidence type="ECO:0000313" key="8">
    <source>
        <dbReference type="Proteomes" id="UP001152592"/>
    </source>
</evidence>
<keyword evidence="2" id="KW-0285">Flavoprotein</keyword>
<sequence>MPLMGVHRVDLQNELMRLACQNSWQGSASGAVEVRCGVKVERILPEEGYIQLEDGTHHFGDLIVAADGLYSVARAAVVGANGSTPKHSGFSAFRFLIPTQMIKENAEFDEVLTWKPDGITVLVDTHDKLKERHMAWIAPEIRSWPLMNIEPLRTWSKGNVLLVGDAAHAMLPFGGQGANQALEDGEALGYLFQEVNNPAEISMRLTLFEKVRRKRASRVQILSTVRVGKEREVQGLLQEYDEPGFLRPGNFAERTEHDFRLVSSPLTTPFWVFD</sequence>
<dbReference type="GO" id="GO:0004497">
    <property type="term" value="F:monooxygenase activity"/>
    <property type="evidence" value="ECO:0007669"/>
    <property type="project" value="UniProtKB-KW"/>
</dbReference>
<dbReference type="InterPro" id="IPR050493">
    <property type="entry name" value="FAD-dep_Monooxygenase_BioMet"/>
</dbReference>
<dbReference type="SUPFAM" id="SSF51905">
    <property type="entry name" value="FAD/NAD(P)-binding domain"/>
    <property type="match status" value="1"/>
</dbReference>
<evidence type="ECO:0000256" key="1">
    <source>
        <dbReference type="ARBA" id="ARBA00007992"/>
    </source>
</evidence>
<keyword evidence="5" id="KW-0503">Monooxygenase</keyword>
<dbReference type="Gene3D" id="3.50.50.60">
    <property type="entry name" value="FAD/NAD(P)-binding domain"/>
    <property type="match status" value="1"/>
</dbReference>